<accession>A0ABW9ZWJ5</accession>
<comment type="caution">
    <text evidence="2">The sequence shown here is derived from an EMBL/GenBank/DDBJ whole genome shotgun (WGS) entry which is preliminary data.</text>
</comment>
<evidence type="ECO:0000313" key="3">
    <source>
        <dbReference type="Proteomes" id="UP000753802"/>
    </source>
</evidence>
<keyword evidence="3" id="KW-1185">Reference proteome</keyword>
<proteinExistence type="predicted"/>
<reference evidence="2 3" key="1">
    <citation type="submission" date="2020-01" db="EMBL/GenBank/DDBJ databases">
        <title>Genome analysis.</title>
        <authorList>
            <person name="Wu S."/>
            <person name="Wang G."/>
        </authorList>
    </citation>
    <scope>NUCLEOTIDE SEQUENCE [LARGE SCALE GENOMIC DNA]</scope>
    <source>
        <strain evidence="2 3">SYL130</strain>
    </source>
</reference>
<evidence type="ECO:0000259" key="1">
    <source>
        <dbReference type="Pfam" id="PF18962"/>
    </source>
</evidence>
<dbReference type="EMBL" id="JAACJS010000006">
    <property type="protein sequence ID" value="NCI49251.1"/>
    <property type="molecule type" value="Genomic_DNA"/>
</dbReference>
<dbReference type="SUPFAM" id="SSF49265">
    <property type="entry name" value="Fibronectin type III"/>
    <property type="match status" value="1"/>
</dbReference>
<feature type="domain" description="Secretion system C-terminal sorting" evidence="1">
    <location>
        <begin position="1638"/>
        <end position="1712"/>
    </location>
</feature>
<evidence type="ECO:0000313" key="2">
    <source>
        <dbReference type="EMBL" id="NCI49251.1"/>
    </source>
</evidence>
<gene>
    <name evidence="2" type="ORF">GWC95_04900</name>
</gene>
<dbReference type="Proteomes" id="UP000753802">
    <property type="component" value="Unassembled WGS sequence"/>
</dbReference>
<dbReference type="NCBIfam" id="TIGR04183">
    <property type="entry name" value="Por_Secre_tail"/>
    <property type="match status" value="1"/>
</dbReference>
<organism evidence="2 3">
    <name type="scientific">Sediminibacterium roseum</name>
    <dbReference type="NCBI Taxonomy" id="1978412"/>
    <lineage>
        <taxon>Bacteria</taxon>
        <taxon>Pseudomonadati</taxon>
        <taxon>Bacteroidota</taxon>
        <taxon>Chitinophagia</taxon>
        <taxon>Chitinophagales</taxon>
        <taxon>Chitinophagaceae</taxon>
        <taxon>Sediminibacterium</taxon>
    </lineage>
</organism>
<dbReference type="Pfam" id="PF18962">
    <property type="entry name" value="Por_Secre_tail"/>
    <property type="match status" value="1"/>
</dbReference>
<dbReference type="InterPro" id="IPR036116">
    <property type="entry name" value="FN3_sf"/>
</dbReference>
<sequence>MRGWSLLIIFILTGQLRPVYGQQVVSPVFYSVPGSVYAQNFDGLPSSGTFSLSGKGPFNLSAAPVSATNMGGWQIFLFSGSNANAGFGVATGSSTGNAVYSLGAGGSGERALGSLSSGAGIYAMGAVLTNQTGGPLNQVTVGFTAEQWRKGGSGNRNTWTCRYKTGTITSIDQSNLTDEPNLNFGSVIATTSVATLVGNQPENQQAVSYTITGLNWKAGEQLLLRWDDADETGNDDIVAIDNFNFSAVLVSTAPVITSVASANITTNTAEISAVVNDNYAGTIVRIEYDTSAVFSNPSILRPPLDTLPPGSGNTNINAQLPALLPGRFYYFRIRAQNSLGTAITAAKNFTTLFEAPVVTALSATSVSTCTAVVTAGASGEGISEKGIVWAITNNPSILNNTIIAGTGSGNFSRLVTGLPQGSVVFIRAYAINAGGIAYGDTIRIVTQTVVSSILPATVIKTNAATVQFVMKTAQALTGLSPSNFELQTVGVTGASVTSVASNANGFTITVNTGNGNGTLSLTLVNDSGLSLPVNNKPFSAPGHYLTDKLAPQLRKLDIPPASMKIGDTVAVTISLLPDPEVLKLNGGNINGFSLSPWVKKNDSIYTSSFVVASGGNDVEASKNIPFLLSMSDSIGNTNQVVSSVIQPDDPLDANRPYILSVQNPPKGIYKTGDTLDFIFTFNEKVNVSNAGVPSITVTIGARGRTALFAGGNNSDRLLLRYIIVPDDLDIDGIKTTSSITLNGASIKDIAGNNALLGFTGNAPSNGILVDAVAPVINAVQLPANKTYRAGDTLQFVFGFSKGIILTSKEDTPVVKLTIGTLDKDLSFRKQSETNNLLFTYITEYGDIDKNGISLSSSITTKKSITDSLGNPANLNFKTTSLANIRIDGVAPVFSTAAPENVFVCENGSLTITNVFAINDDEAGELVSWRIRNTPVMGTVSLAAFSLTSTGKNIIPAGIVYRPYPDKNGTDTLITELTDGINTSQKTILISIQPALRNNIISTNQLICEEKPPALLTGSPVFGGAGSFKYVWDSSVDAVRFYPVQVGGDQAFYQPPSLRGNTWFRRRVMSGACADTSVPVSISLAKNGYWTGGKSSDWNNPANWCGSFIPGAATNVMVFADAPYQPQVKDTASCNDILLGDGARLSITGSLSLSGNITASPGSVQANKGTITCSGNFQQNINGDHFEKNSIQTLIIDNAAGVSLSHEPELSGALVLTKGFLQTNDHLLLKEGAMIGASASGTAVIGKVSITYLIKGGRKSFQLFGHPFNHSIGLKMIGDSIDITGENGSLQGFTTTASNEPSAFRYDFTRGNDSTGIDAGWLPFTNTNGIGNNAWQPYTGIRLLFSGAPGQGSDGKPPGDGSNGTYYPNSVLLKLTGEINNGEQGVVLPGSAYANYHVIANPFAANIEMSRITKSPGIANHYWLWNPQQGKRGGYTSFPFSSANALSVLGAFVVKTSGSNNNSLLFTEQCKTTAAAGTVLPFASDDLFFIELRLESDSIFWDRILLLQLDSARAGVDRNDAEKFINDDVNLYFLSREHKKLSIDARPVTNETIIPIGLQANGNNRFSLRVANVKVPASSTLMLHDKYLDKWMPLEKDSIYQFNTIDDTLSKGDKRFELATRPPDTDRFLANKNLVMKTYPIPAKHTIVVKYASTETANTTIRIVDLSGHLIKTVPLGMQKQGQVIVPVANLQSGIYIVEIKCGNDVSSQKIIIAH</sequence>
<name>A0ABW9ZWJ5_9BACT</name>
<dbReference type="RefSeq" id="WP_161817581.1">
    <property type="nucleotide sequence ID" value="NZ_JAACJS010000006.1"/>
</dbReference>
<protein>
    <submittedName>
        <fullName evidence="2">T9SS type A sorting domain-containing protein</fullName>
    </submittedName>
</protein>
<dbReference type="InterPro" id="IPR026444">
    <property type="entry name" value="Secre_tail"/>
</dbReference>